<keyword evidence="2" id="KW-1185">Reference proteome</keyword>
<evidence type="ECO:0000313" key="1">
    <source>
        <dbReference type="EMBL" id="MBP3954748.1"/>
    </source>
</evidence>
<evidence type="ECO:0000313" key="2">
    <source>
        <dbReference type="Proteomes" id="UP000676565"/>
    </source>
</evidence>
<organism evidence="1 2">
    <name type="scientific">Gemmata palustris</name>
    <dbReference type="NCBI Taxonomy" id="2822762"/>
    <lineage>
        <taxon>Bacteria</taxon>
        <taxon>Pseudomonadati</taxon>
        <taxon>Planctomycetota</taxon>
        <taxon>Planctomycetia</taxon>
        <taxon>Gemmatales</taxon>
        <taxon>Gemmataceae</taxon>
        <taxon>Gemmata</taxon>
    </lineage>
</organism>
<sequence length="399" mass="44187">MVRLLPLVIAWAVATPAPGAEAPPPAEKYLHEGRLADGESASLRALDAAPADDSARFGLGVIQFARAVENLGRALYEYGAEAKNTNVPFLRLPVPKNDKPSAISYRSLGRVLDTFATDLGRAEATLAAIRDDKVGLRLRLAKVSFDFTGTGADRTTLVQVLERLNGGRFEFLKKNPEFEVRFDRGDVAWLRGYCHLLSAMVNGYRAVDEEIGFEDRVRGIFPKVEPGAKKFDEQDPVGGLKVVDAPRLRRARLHLVAVCELNRETWKHVLAETDDDHEWLPNPKQTDQLGLPITKAQIDGWLAMMEQLEGLLKGERLVPSFLLAFVSNNHGAGMGLNLKTLLDDPPPDLLNEKRIREKGLEAKYLEPEKDKKALDLNAILNAARLFDGPFGFAYAARFN</sequence>
<dbReference type="EMBL" id="JAGKQQ010000001">
    <property type="protein sequence ID" value="MBP3954748.1"/>
    <property type="molecule type" value="Genomic_DNA"/>
</dbReference>
<dbReference type="RefSeq" id="WP_210652864.1">
    <property type="nucleotide sequence ID" value="NZ_JAGKQQ010000001.1"/>
</dbReference>
<protein>
    <submittedName>
        <fullName evidence="1">Uncharacterized protein</fullName>
    </submittedName>
</protein>
<comment type="caution">
    <text evidence="1">The sequence shown here is derived from an EMBL/GenBank/DDBJ whole genome shotgun (WGS) entry which is preliminary data.</text>
</comment>
<gene>
    <name evidence="1" type="ORF">J8F10_05550</name>
</gene>
<name>A0ABS5BPF9_9BACT</name>
<accession>A0ABS5BPF9</accession>
<reference evidence="1 2" key="1">
    <citation type="submission" date="2021-04" db="EMBL/GenBank/DDBJ databases">
        <authorList>
            <person name="Ivanova A."/>
        </authorList>
    </citation>
    <scope>NUCLEOTIDE SEQUENCE [LARGE SCALE GENOMIC DNA]</scope>
    <source>
        <strain evidence="1 2">G18</strain>
    </source>
</reference>
<dbReference type="Proteomes" id="UP000676565">
    <property type="component" value="Unassembled WGS sequence"/>
</dbReference>
<proteinExistence type="predicted"/>